<protein>
    <submittedName>
        <fullName evidence="1">Uncharacterized protein</fullName>
    </submittedName>
</protein>
<dbReference type="Proteomes" id="UP001595884">
    <property type="component" value="Unassembled WGS sequence"/>
</dbReference>
<dbReference type="RefSeq" id="WP_170947931.1">
    <property type="nucleotide sequence ID" value="NZ_BAAAVQ010000005.1"/>
</dbReference>
<keyword evidence="2" id="KW-1185">Reference proteome</keyword>
<proteinExistence type="predicted"/>
<sequence length="57" mass="6466">MSKSYSESVRDILRAQVYALSTGDDASYRKRVYEMNTLAIDMALRIDSALEEFANLS</sequence>
<evidence type="ECO:0000313" key="2">
    <source>
        <dbReference type="Proteomes" id="UP001595884"/>
    </source>
</evidence>
<name>A0ABV9MSI8_9MICC</name>
<organism evidence="1 2">
    <name type="scientific">Glutamicibacter bergerei</name>
    <dbReference type="NCBI Taxonomy" id="256702"/>
    <lineage>
        <taxon>Bacteria</taxon>
        <taxon>Bacillati</taxon>
        <taxon>Actinomycetota</taxon>
        <taxon>Actinomycetes</taxon>
        <taxon>Micrococcales</taxon>
        <taxon>Micrococcaceae</taxon>
        <taxon>Glutamicibacter</taxon>
    </lineage>
</organism>
<accession>A0ABV9MSI8</accession>
<evidence type="ECO:0000313" key="1">
    <source>
        <dbReference type="EMBL" id="MFC4717755.1"/>
    </source>
</evidence>
<reference evidence="2" key="1">
    <citation type="journal article" date="2019" name="Int. J. Syst. Evol. Microbiol.">
        <title>The Global Catalogue of Microorganisms (GCM) 10K type strain sequencing project: providing services to taxonomists for standard genome sequencing and annotation.</title>
        <authorList>
            <consortium name="The Broad Institute Genomics Platform"/>
            <consortium name="The Broad Institute Genome Sequencing Center for Infectious Disease"/>
            <person name="Wu L."/>
            <person name="Ma J."/>
        </authorList>
    </citation>
    <scope>NUCLEOTIDE SEQUENCE [LARGE SCALE GENOMIC DNA]</scope>
    <source>
        <strain evidence="2">CGMCC 1.12849</strain>
    </source>
</reference>
<comment type="caution">
    <text evidence="1">The sequence shown here is derived from an EMBL/GenBank/DDBJ whole genome shotgun (WGS) entry which is preliminary data.</text>
</comment>
<gene>
    <name evidence="1" type="ORF">ACFO7V_16660</name>
</gene>
<dbReference type="EMBL" id="JBHSHE010000082">
    <property type="protein sequence ID" value="MFC4717755.1"/>
    <property type="molecule type" value="Genomic_DNA"/>
</dbReference>